<keyword evidence="13" id="KW-1185">Reference proteome</keyword>
<evidence type="ECO:0000256" key="4">
    <source>
        <dbReference type="ARBA" id="ARBA00012572"/>
    </source>
</evidence>
<organism evidence="12 13">
    <name type="scientific">Solimicrobium silvestre</name>
    <dbReference type="NCBI Taxonomy" id="2099400"/>
    <lineage>
        <taxon>Bacteria</taxon>
        <taxon>Pseudomonadati</taxon>
        <taxon>Pseudomonadota</taxon>
        <taxon>Betaproteobacteria</taxon>
        <taxon>Burkholderiales</taxon>
        <taxon>Oxalobacteraceae</taxon>
        <taxon>Solimicrobium</taxon>
    </lineage>
</organism>
<dbReference type="EC" id="5.3.1.24" evidence="4 10"/>
<dbReference type="InterPro" id="IPR044643">
    <property type="entry name" value="TrpF_fam"/>
</dbReference>
<dbReference type="Gene3D" id="3.20.20.70">
    <property type="entry name" value="Aldolase class I"/>
    <property type="match status" value="1"/>
</dbReference>
<dbReference type="Pfam" id="PF00697">
    <property type="entry name" value="PRAI"/>
    <property type="match status" value="1"/>
</dbReference>
<dbReference type="InterPro" id="IPR001240">
    <property type="entry name" value="PRAI_dom"/>
</dbReference>
<evidence type="ECO:0000256" key="2">
    <source>
        <dbReference type="ARBA" id="ARBA00004664"/>
    </source>
</evidence>
<evidence type="ECO:0000256" key="5">
    <source>
        <dbReference type="ARBA" id="ARBA00022272"/>
    </source>
</evidence>
<comment type="catalytic activity">
    <reaction evidence="1 10">
        <text>N-(5-phospho-beta-D-ribosyl)anthranilate = 1-(2-carboxyphenylamino)-1-deoxy-D-ribulose 5-phosphate</text>
        <dbReference type="Rhea" id="RHEA:21540"/>
        <dbReference type="ChEBI" id="CHEBI:18277"/>
        <dbReference type="ChEBI" id="CHEBI:58613"/>
        <dbReference type="EC" id="5.3.1.24"/>
    </reaction>
</comment>
<keyword evidence="6 10" id="KW-0028">Amino-acid biosynthesis</keyword>
<evidence type="ECO:0000256" key="8">
    <source>
        <dbReference type="ARBA" id="ARBA00023141"/>
    </source>
</evidence>
<dbReference type="EMBL" id="PUGF01000009">
    <property type="protein sequence ID" value="PRC93157.1"/>
    <property type="molecule type" value="Genomic_DNA"/>
</dbReference>
<comment type="similarity">
    <text evidence="3 10">Belongs to the TrpF family.</text>
</comment>
<dbReference type="PANTHER" id="PTHR42894">
    <property type="entry name" value="N-(5'-PHOSPHORIBOSYL)ANTHRANILATE ISOMERASE"/>
    <property type="match status" value="1"/>
</dbReference>
<dbReference type="GO" id="GO:0000162">
    <property type="term" value="P:L-tryptophan biosynthetic process"/>
    <property type="evidence" value="ECO:0007669"/>
    <property type="project" value="UniProtKB-UniRule"/>
</dbReference>
<dbReference type="NCBIfam" id="NF002298">
    <property type="entry name" value="PRK01222.1-4"/>
    <property type="match status" value="1"/>
</dbReference>
<dbReference type="InterPro" id="IPR013785">
    <property type="entry name" value="Aldolase_TIM"/>
</dbReference>
<proteinExistence type="inferred from homology"/>
<dbReference type="UniPathway" id="UPA00035">
    <property type="reaction ID" value="UER00042"/>
</dbReference>
<dbReference type="HAMAP" id="MF_00135">
    <property type="entry name" value="PRAI"/>
    <property type="match status" value="1"/>
</dbReference>
<gene>
    <name evidence="10" type="primary">trpF</name>
    <name evidence="12" type="ORF">S2091_2243</name>
</gene>
<keyword evidence="8 10" id="KW-0057">Aromatic amino acid biosynthesis</keyword>
<dbReference type="PANTHER" id="PTHR42894:SF1">
    <property type="entry name" value="N-(5'-PHOSPHORIBOSYL)ANTHRANILATE ISOMERASE"/>
    <property type="match status" value="1"/>
</dbReference>
<evidence type="ECO:0000256" key="7">
    <source>
        <dbReference type="ARBA" id="ARBA00022822"/>
    </source>
</evidence>
<dbReference type="SUPFAM" id="SSF51366">
    <property type="entry name" value="Ribulose-phoshate binding barrel"/>
    <property type="match status" value="1"/>
</dbReference>
<protein>
    <recommendedName>
        <fullName evidence="5 10">N-(5'-phosphoribosyl)anthranilate isomerase</fullName>
        <shortName evidence="10">PRAI</shortName>
        <ecNumber evidence="4 10">5.3.1.24</ecNumber>
    </recommendedName>
</protein>
<evidence type="ECO:0000256" key="9">
    <source>
        <dbReference type="ARBA" id="ARBA00023235"/>
    </source>
</evidence>
<dbReference type="RefSeq" id="WP_105531887.1">
    <property type="nucleotide sequence ID" value="NZ_PUGF01000009.1"/>
</dbReference>
<evidence type="ECO:0000256" key="6">
    <source>
        <dbReference type="ARBA" id="ARBA00022605"/>
    </source>
</evidence>
<comment type="pathway">
    <text evidence="2 10">Amino-acid biosynthesis; L-tryptophan biosynthesis; L-tryptophan from chorismate: step 3/5.</text>
</comment>
<keyword evidence="9 10" id="KW-0413">Isomerase</keyword>
<dbReference type="AlphaFoldDB" id="A0A2S9GZL8"/>
<evidence type="ECO:0000256" key="10">
    <source>
        <dbReference type="HAMAP-Rule" id="MF_00135"/>
    </source>
</evidence>
<dbReference type="InterPro" id="IPR011060">
    <property type="entry name" value="RibuloseP-bd_barrel"/>
</dbReference>
<evidence type="ECO:0000256" key="3">
    <source>
        <dbReference type="ARBA" id="ARBA00007571"/>
    </source>
</evidence>
<dbReference type="FunFam" id="3.20.20.70:FF:000075">
    <property type="entry name" value="Tryptophan biosynthesis protein TRP1"/>
    <property type="match status" value="1"/>
</dbReference>
<comment type="caution">
    <text evidence="12">The sequence shown here is derived from an EMBL/GenBank/DDBJ whole genome shotgun (WGS) entry which is preliminary data.</text>
</comment>
<dbReference type="CDD" id="cd00405">
    <property type="entry name" value="PRAI"/>
    <property type="match status" value="1"/>
</dbReference>
<evidence type="ECO:0000313" key="12">
    <source>
        <dbReference type="EMBL" id="PRC93157.1"/>
    </source>
</evidence>
<dbReference type="Proteomes" id="UP000237839">
    <property type="component" value="Unassembled WGS sequence"/>
</dbReference>
<feature type="domain" description="N-(5'phosphoribosyl) anthranilate isomerase (PRAI)" evidence="11">
    <location>
        <begin position="5"/>
        <end position="210"/>
    </location>
</feature>
<evidence type="ECO:0000313" key="13">
    <source>
        <dbReference type="Proteomes" id="UP000237839"/>
    </source>
</evidence>
<accession>A0A2S9GZL8</accession>
<dbReference type="NCBIfam" id="NF002299">
    <property type="entry name" value="PRK01222.1-6"/>
    <property type="match status" value="1"/>
</dbReference>
<evidence type="ECO:0000256" key="1">
    <source>
        <dbReference type="ARBA" id="ARBA00001164"/>
    </source>
</evidence>
<dbReference type="OrthoDB" id="9796196at2"/>
<evidence type="ECO:0000259" key="11">
    <source>
        <dbReference type="Pfam" id="PF00697"/>
    </source>
</evidence>
<sequence>MVTRIKICGLTRKKDVQVALQLGAHALGFVFYPKSPRLVSAEQARELIALLPPFVTSVGLFVNATVEQVLAVLAVAPVNVLQFHGDETPEQCHAIAQAAQRPFIRALRVKDDMCADDLLQCETLYRVSSPWFSGLLLDSFVDSFGGSGKVFDWSVIPKELAPRVVLSGGLTAHNVSGAVVQLRPWAVDISSGVELAKGIKDPAKMRAFVKAVQMADTNLPENEYALQYESQSKSV</sequence>
<keyword evidence="7 10" id="KW-0822">Tryptophan biosynthesis</keyword>
<reference evidence="12 13" key="1">
    <citation type="submission" date="2018-02" db="EMBL/GenBank/DDBJ databases">
        <title>Solimicrobium silvestre gen. nov., sp. nov., isolated from alpine forest soil.</title>
        <authorList>
            <person name="Margesin R."/>
            <person name="Albuquerque L."/>
            <person name="Zhang D.-C."/>
            <person name="Froufe H.J.C."/>
            <person name="Severino R."/>
            <person name="Roxo I."/>
            <person name="Egas C."/>
            <person name="Da Costa M.S."/>
        </authorList>
    </citation>
    <scope>NUCLEOTIDE SEQUENCE [LARGE SCALE GENOMIC DNA]</scope>
    <source>
        <strain evidence="12 13">S20-91</strain>
    </source>
</reference>
<name>A0A2S9GZL8_9BURK</name>
<dbReference type="GO" id="GO:0004640">
    <property type="term" value="F:phosphoribosylanthranilate isomerase activity"/>
    <property type="evidence" value="ECO:0007669"/>
    <property type="project" value="UniProtKB-UniRule"/>
</dbReference>